<dbReference type="RefSeq" id="WP_258961052.1">
    <property type="nucleotide sequence ID" value="NZ_UJZG01000002.1"/>
</dbReference>
<reference evidence="1 2" key="1">
    <citation type="submission" date="2018-08" db="EMBL/GenBank/DDBJ databases">
        <authorList>
            <consortium name="Pathogen Informatics"/>
        </authorList>
    </citation>
    <scope>NUCLEOTIDE SEQUENCE [LARGE SCALE GENOMIC DNA]</scope>
    <source>
        <strain evidence="1 2">EuSCAPE_IT371</strain>
    </source>
</reference>
<keyword evidence="1" id="KW-0282">Flagellum</keyword>
<organism evidence="1 2">
    <name type="scientific">Klebsiella quasivariicola</name>
    <dbReference type="NCBI Taxonomy" id="2026240"/>
    <lineage>
        <taxon>Bacteria</taxon>
        <taxon>Pseudomonadati</taxon>
        <taxon>Pseudomonadota</taxon>
        <taxon>Gammaproteobacteria</taxon>
        <taxon>Enterobacterales</taxon>
        <taxon>Enterobacteriaceae</taxon>
        <taxon>Klebsiella/Raoultella group</taxon>
        <taxon>Klebsiella</taxon>
        <taxon>Klebsiella pneumoniae complex</taxon>
    </lineage>
</organism>
<proteinExistence type="predicted"/>
<accession>A0A8B4TQ19</accession>
<keyword evidence="1" id="KW-0966">Cell projection</keyword>
<dbReference type="GO" id="GO:0016788">
    <property type="term" value="F:hydrolase activity, acting on ester bonds"/>
    <property type="evidence" value="ECO:0007669"/>
    <property type="project" value="UniProtKB-ARBA"/>
</dbReference>
<dbReference type="SUPFAM" id="SSF52266">
    <property type="entry name" value="SGNH hydrolase"/>
    <property type="match status" value="1"/>
</dbReference>
<dbReference type="EMBL" id="UJZG01000002">
    <property type="protein sequence ID" value="SXD89951.1"/>
    <property type="molecule type" value="Genomic_DNA"/>
</dbReference>
<gene>
    <name evidence="1" type="ORF">SAMEA3538780_00984</name>
</gene>
<dbReference type="Gene3D" id="3.40.50.1110">
    <property type="entry name" value="SGNH hydrolase"/>
    <property type="match status" value="1"/>
</dbReference>
<sequence>MATTDTQQAAQFSAEAAVSAAEAKQYLIEAQQGYQDTSAAAQEAKDAAAAAATSEQNATYSEANAAQSAAAAVDAKADAEAAASSASDYAKNKFTFYKTASDPDGTIAGLAATTDGQSFWVAQGPEALSAAWQYQNKAGVAVLQAKQPGTAAITGTIREFPTLAAAQADADAGNILSGATAFYRSPDDSALAVEVMNVSGTLQPTGRKMPSQAGVESLVTMTVGDLLKHDDADSLIFQLVDILGYRQFYALTSGEFGTSKSVVRPDGLALSAYSLGVSPDSGFYIENSAGQRVYIVDGTGVVAPRSVRIQRDGSYGTDSAMLGRGGLAFQSGAERLDISGPEFLKIKDLTGQVKVIIDANGNLPASDGSIAIQDKISILNNSNYAYYSRVRSNFNAQIERLVFEITHVIWYGQSLSTDQECWPALTRSAYSTLGNLMLGDSCRPASREAAAFSPVGGVGVFRPLKAVTQSVSGSSVLTAEEESALTPGASNEGEGAVAAINMLRQLFLKHNSLLQDPSRQFILSSCGVSGRTIEQLSPGATPELYNRVREAISQVKTIAGDQNQTYGIGAFCFLQGEYNYDLSHGGDGTRAGYRALMESLYSDFVSDFCSGQNPPAMFLYQTSGAFTNDTNELAIGMAQLDLATSGQNYFGVCPAYPFPDKGWHLTGNGARWMDMFFAKVMFRVLVLGEGWEPLHCTSAEISGNYALLNYAVPYPPLKWGKPYVGRTATDYSDKGFRATDESGELPIFSVEIVADTVVKITFVRDAVGDVKIWYADKTSHNGNGCLCDSDPFVSMEKYEYNAGSGQYADENITELVGKPYPLNNWAWAQVIYSTVQ</sequence>
<evidence type="ECO:0000313" key="2">
    <source>
        <dbReference type="Proteomes" id="UP000257712"/>
    </source>
</evidence>
<keyword evidence="1" id="KW-0969">Cilium</keyword>
<protein>
    <submittedName>
        <fullName evidence="1">Flagellar biosynthesis, cell-distal portion of basal-body rod</fullName>
    </submittedName>
</protein>
<dbReference type="InterPro" id="IPR036514">
    <property type="entry name" value="SGNH_hydro_sf"/>
</dbReference>
<comment type="caution">
    <text evidence="1">The sequence shown here is derived from an EMBL/GenBank/DDBJ whole genome shotgun (WGS) entry which is preliminary data.</text>
</comment>
<dbReference type="AlphaFoldDB" id="A0A8B4TQ19"/>
<name>A0A8B4TQ19_9ENTR</name>
<dbReference type="Proteomes" id="UP000257712">
    <property type="component" value="Unassembled WGS sequence"/>
</dbReference>
<evidence type="ECO:0000313" key="1">
    <source>
        <dbReference type="EMBL" id="SXD89951.1"/>
    </source>
</evidence>